<evidence type="ECO:0000313" key="3">
    <source>
        <dbReference type="Proteomes" id="UP001644719"/>
    </source>
</evidence>
<feature type="region of interest" description="Disordered" evidence="1">
    <location>
        <begin position="44"/>
        <end position="65"/>
    </location>
</feature>
<organism evidence="2 3">
    <name type="scientific">Blautia faecis</name>
    <dbReference type="NCBI Taxonomy" id="871665"/>
    <lineage>
        <taxon>Bacteria</taxon>
        <taxon>Bacillati</taxon>
        <taxon>Bacillota</taxon>
        <taxon>Clostridia</taxon>
        <taxon>Lachnospirales</taxon>
        <taxon>Lachnospiraceae</taxon>
        <taxon>Blautia</taxon>
    </lineage>
</organism>
<evidence type="ECO:0000256" key="1">
    <source>
        <dbReference type="SAM" id="MobiDB-lite"/>
    </source>
</evidence>
<sequence>MENEIYPIMTEDGKMFCKCRNDGTTVELIGKNCSMSIQELVSKASNPKMAQQRRFKRKNRTTKQI</sequence>
<evidence type="ECO:0008006" key="4">
    <source>
        <dbReference type="Google" id="ProtNLM"/>
    </source>
</evidence>
<evidence type="ECO:0000313" key="2">
    <source>
        <dbReference type="EMBL" id="NSG84721.1"/>
    </source>
</evidence>
<dbReference type="RefSeq" id="WP_173769447.1">
    <property type="nucleotide sequence ID" value="NZ_JAAITS010000009.1"/>
</dbReference>
<accession>A0ABX2H3G7</accession>
<reference evidence="2 3" key="1">
    <citation type="journal article" date="2020" name="Cell Host Microbe">
        <title>Functional and Genomic Variation between Human-Derived Isolates of Lachnospiraceae Reveals Inter- and Intra-Species Diversity.</title>
        <authorList>
            <person name="Sorbara M.T."/>
            <person name="Littmann E.R."/>
            <person name="Fontana E."/>
            <person name="Moody T.U."/>
            <person name="Kohout C.E."/>
            <person name="Gjonbalaj M."/>
            <person name="Eaton V."/>
            <person name="Seok R."/>
            <person name="Leiner I.M."/>
            <person name="Pamer E.G."/>
        </authorList>
    </citation>
    <scope>NUCLEOTIDE SEQUENCE [LARGE SCALE GENOMIC DNA]</scope>
    <source>
        <strain evidence="2 3">MSK.17.74</strain>
    </source>
</reference>
<name>A0ABX2H3G7_9FIRM</name>
<keyword evidence="3" id="KW-1185">Reference proteome</keyword>
<comment type="caution">
    <text evidence="2">The sequence shown here is derived from an EMBL/GenBank/DDBJ whole genome shotgun (WGS) entry which is preliminary data.</text>
</comment>
<gene>
    <name evidence="2" type="ORF">G5B17_04565</name>
</gene>
<dbReference type="EMBL" id="JAAITS010000009">
    <property type="protein sequence ID" value="NSG84721.1"/>
    <property type="molecule type" value="Genomic_DNA"/>
</dbReference>
<feature type="compositionally biased region" description="Basic residues" evidence="1">
    <location>
        <begin position="51"/>
        <end position="65"/>
    </location>
</feature>
<proteinExistence type="predicted"/>
<protein>
    <recommendedName>
        <fullName evidence="4">Phage protein</fullName>
    </recommendedName>
</protein>
<dbReference type="Proteomes" id="UP001644719">
    <property type="component" value="Unassembled WGS sequence"/>
</dbReference>